<accession>A0ABY2KM48</accession>
<evidence type="ECO:0000256" key="4">
    <source>
        <dbReference type="ARBA" id="ARBA00022618"/>
    </source>
</evidence>
<keyword evidence="7 9" id="KW-0472">Membrane</keyword>
<evidence type="ECO:0000256" key="6">
    <source>
        <dbReference type="ARBA" id="ARBA00022989"/>
    </source>
</evidence>
<keyword evidence="12" id="KW-1185">Reference proteome</keyword>
<dbReference type="HAMAP" id="MF_00911">
    <property type="entry name" value="FtsQ_subfam"/>
    <property type="match status" value="1"/>
</dbReference>
<keyword evidence="5 9" id="KW-0812">Transmembrane</keyword>
<dbReference type="EMBL" id="RPEM01000005">
    <property type="protein sequence ID" value="TGD43621.1"/>
    <property type="molecule type" value="Genomic_DNA"/>
</dbReference>
<dbReference type="InterPro" id="IPR026579">
    <property type="entry name" value="FtsQ"/>
</dbReference>
<evidence type="ECO:0000256" key="1">
    <source>
        <dbReference type="ARBA" id="ARBA00004370"/>
    </source>
</evidence>
<comment type="subcellular location">
    <subcellularLocation>
        <location evidence="9">Cell inner membrane</location>
        <topology evidence="9">Single-pass type II membrane protein</topology>
    </subcellularLocation>
    <subcellularLocation>
        <location evidence="1">Membrane</location>
    </subcellularLocation>
    <text evidence="9">Localizes to the division septum.</text>
</comment>
<dbReference type="Pfam" id="PF03799">
    <property type="entry name" value="FtsQ_DivIB_C"/>
    <property type="match status" value="1"/>
</dbReference>
<comment type="function">
    <text evidence="9">Essential cell division protein.</text>
</comment>
<evidence type="ECO:0000313" key="11">
    <source>
        <dbReference type="EMBL" id="TGD43621.1"/>
    </source>
</evidence>
<comment type="caution">
    <text evidence="11">The sequence shown here is derived from an EMBL/GenBank/DDBJ whole genome shotgun (WGS) entry which is preliminary data.</text>
</comment>
<proteinExistence type="inferred from homology"/>
<evidence type="ECO:0000256" key="3">
    <source>
        <dbReference type="ARBA" id="ARBA00022519"/>
    </source>
</evidence>
<name>A0ABY2KM48_9RHOB</name>
<evidence type="ECO:0000256" key="8">
    <source>
        <dbReference type="ARBA" id="ARBA00023306"/>
    </source>
</evidence>
<dbReference type="InterPro" id="IPR045335">
    <property type="entry name" value="FtsQ_C_sf"/>
</dbReference>
<feature type="transmembrane region" description="Helical" evidence="9">
    <location>
        <begin position="41"/>
        <end position="61"/>
    </location>
</feature>
<sequence length="302" mass="33302">MQPLNAPRRATLAAIPLRRDPAPTKWAYRMQRLWLTPLFRVMFRVGLPTFVLVSTVGIFLADQNRRDMISGGITEIRTQFQNRPEFMVDLVSVVGASPELADAVRARLDLKLPQSSFDIDLGAARARIQELDAIARADLIVRSGGVLEVAITERVPALLWRTDDGIEMLDATGHRVASLGARSDRPDLPIIAGDAADSATPEALALLQAAAPILPRVRGLVRVGERRWDVVLDRNQRILLPQDQPIAAIERLIALHQAGDLLGRDILAVDLRTEHRPVLRLAPYALTQLRQSQGIDTSGSEL</sequence>
<organism evidence="11 12">
    <name type="scientific">Pseudotabrizicola sediminis</name>
    <dbReference type="NCBI Taxonomy" id="2486418"/>
    <lineage>
        <taxon>Bacteria</taxon>
        <taxon>Pseudomonadati</taxon>
        <taxon>Pseudomonadota</taxon>
        <taxon>Alphaproteobacteria</taxon>
        <taxon>Rhodobacterales</taxon>
        <taxon>Paracoccaceae</taxon>
        <taxon>Pseudotabrizicola</taxon>
    </lineage>
</organism>
<keyword evidence="3 9" id="KW-0997">Cell inner membrane</keyword>
<dbReference type="Gene3D" id="3.40.50.11690">
    <property type="entry name" value="Cell division protein FtsQ/DivIB"/>
    <property type="match status" value="1"/>
</dbReference>
<evidence type="ECO:0000256" key="2">
    <source>
        <dbReference type="ARBA" id="ARBA00022475"/>
    </source>
</evidence>
<dbReference type="InterPro" id="IPR005548">
    <property type="entry name" value="Cell_div_FtsQ/DivIB_C"/>
</dbReference>
<evidence type="ECO:0000256" key="9">
    <source>
        <dbReference type="HAMAP-Rule" id="MF_00911"/>
    </source>
</evidence>
<keyword evidence="2 9" id="KW-1003">Cell membrane</keyword>
<feature type="domain" description="POTRA" evidence="10">
    <location>
        <begin position="86"/>
        <end position="154"/>
    </location>
</feature>
<reference evidence="11 12" key="1">
    <citation type="submission" date="2018-11" db="EMBL/GenBank/DDBJ databases">
        <title>Tabrizicola sp. isolated from sediment of alpine lake.</title>
        <authorList>
            <person name="Liu Z."/>
        </authorList>
    </citation>
    <scope>NUCLEOTIDE SEQUENCE [LARGE SCALE GENOMIC DNA]</scope>
    <source>
        <strain evidence="11 12">DRYC-M-16</strain>
    </source>
</reference>
<evidence type="ECO:0000256" key="7">
    <source>
        <dbReference type="ARBA" id="ARBA00023136"/>
    </source>
</evidence>
<comment type="similarity">
    <text evidence="9">Belongs to the FtsQ/DivIB family. FtsQ subfamily.</text>
</comment>
<keyword evidence="4 9" id="KW-0132">Cell division</keyword>
<keyword evidence="8 9" id="KW-0131">Cell cycle</keyword>
<evidence type="ECO:0000313" key="12">
    <source>
        <dbReference type="Proteomes" id="UP000297741"/>
    </source>
</evidence>
<dbReference type="Proteomes" id="UP000297741">
    <property type="component" value="Unassembled WGS sequence"/>
</dbReference>
<dbReference type="RefSeq" id="WP_135430682.1">
    <property type="nucleotide sequence ID" value="NZ_RPEM01000005.1"/>
</dbReference>
<dbReference type="PANTHER" id="PTHR35851:SF1">
    <property type="entry name" value="CELL DIVISION PROTEIN FTSQ"/>
    <property type="match status" value="1"/>
</dbReference>
<evidence type="ECO:0000259" key="10">
    <source>
        <dbReference type="PROSITE" id="PS51779"/>
    </source>
</evidence>
<evidence type="ECO:0000256" key="5">
    <source>
        <dbReference type="ARBA" id="ARBA00022692"/>
    </source>
</evidence>
<dbReference type="InterPro" id="IPR034746">
    <property type="entry name" value="POTRA"/>
</dbReference>
<gene>
    <name evidence="9" type="primary">ftsQ</name>
    <name evidence="11" type="ORF">EEB11_09585</name>
</gene>
<protein>
    <recommendedName>
        <fullName evidence="9">Cell division protein FtsQ</fullName>
    </recommendedName>
</protein>
<dbReference type="PROSITE" id="PS51779">
    <property type="entry name" value="POTRA"/>
    <property type="match status" value="1"/>
</dbReference>
<dbReference type="PANTHER" id="PTHR35851">
    <property type="entry name" value="CELL DIVISION PROTEIN FTSQ"/>
    <property type="match status" value="1"/>
</dbReference>
<dbReference type="GO" id="GO:0051301">
    <property type="term" value="P:cell division"/>
    <property type="evidence" value="ECO:0007669"/>
    <property type="project" value="UniProtKB-KW"/>
</dbReference>
<keyword evidence="6 9" id="KW-1133">Transmembrane helix</keyword>